<sequence length="263" mass="26475">MRVWMIGCGNMAGAMLTRWIESGAVKAEAVDVVNRKDRALPAGVRQARALPTGAAPDIVVLGVKPQQLDEVAGHYADRVAGAPILLSILAGVDAAVLTRAFPGPVPVPMMPNLPVALGQGVCVVNAPDVPTEVRARVDALLAPLGDVIWAAGTVYAAAAVLAGCGPAYLFRFIDALARAAEAMGVAHDDAARLALATVRGAAALAATDPRSPGALADAVASPGGTTRAGLNVLDDGAALDRLMQATLAASAARAEEMAAAARG</sequence>
<dbReference type="InterPro" id="IPR029036">
    <property type="entry name" value="P5CR_dimer"/>
</dbReference>
<dbReference type="PANTHER" id="PTHR11645:SF0">
    <property type="entry name" value="PYRROLINE-5-CARBOXYLATE REDUCTASE 3"/>
    <property type="match status" value="1"/>
</dbReference>
<dbReference type="PANTHER" id="PTHR11645">
    <property type="entry name" value="PYRROLINE-5-CARBOXYLATE REDUCTASE"/>
    <property type="match status" value="1"/>
</dbReference>
<reference evidence="8" key="1">
    <citation type="submission" date="2022-06" db="EMBL/GenBank/DDBJ databases">
        <title>Sphingomonas sp. nov. isolated from rhizosphere soil of tomato.</title>
        <authorList>
            <person name="Dong H."/>
            <person name="Gao R."/>
        </authorList>
    </citation>
    <scope>NUCLEOTIDE SEQUENCE</scope>
    <source>
        <strain evidence="8">MMSM24</strain>
    </source>
</reference>
<keyword evidence="4" id="KW-0641">Proline biosynthesis</keyword>
<comment type="similarity">
    <text evidence="1 4">Belongs to the pyrroline-5-carboxylate reductase family.</text>
</comment>
<dbReference type="HAMAP" id="MF_01925">
    <property type="entry name" value="P5C_reductase"/>
    <property type="match status" value="1"/>
</dbReference>
<evidence type="ECO:0000256" key="4">
    <source>
        <dbReference type="HAMAP-Rule" id="MF_01925"/>
    </source>
</evidence>
<proteinExistence type="inferred from homology"/>
<dbReference type="AlphaFoldDB" id="A0AA41ZEE2"/>
<dbReference type="EMBL" id="JANFAV010000036">
    <property type="protein sequence ID" value="MCW6537792.1"/>
    <property type="molecule type" value="Genomic_DNA"/>
</dbReference>
<evidence type="ECO:0000259" key="7">
    <source>
        <dbReference type="Pfam" id="PF14748"/>
    </source>
</evidence>
<comment type="function">
    <text evidence="4">Catalyzes the reduction of 1-pyrroline-5-carboxylate (PCA) to L-proline.</text>
</comment>
<dbReference type="GO" id="GO:0004735">
    <property type="term" value="F:pyrroline-5-carboxylate reductase activity"/>
    <property type="evidence" value="ECO:0007669"/>
    <property type="project" value="UniProtKB-UniRule"/>
</dbReference>
<dbReference type="PIRSF" id="PIRSF000193">
    <property type="entry name" value="Pyrrol-5-carb_rd"/>
    <property type="match status" value="1"/>
</dbReference>
<dbReference type="PROSITE" id="PS00521">
    <property type="entry name" value="P5CR"/>
    <property type="match status" value="1"/>
</dbReference>
<comment type="caution">
    <text evidence="8">The sequence shown here is derived from an EMBL/GenBank/DDBJ whole genome shotgun (WGS) entry which is preliminary data.</text>
</comment>
<dbReference type="Proteomes" id="UP001165565">
    <property type="component" value="Unassembled WGS sequence"/>
</dbReference>
<evidence type="ECO:0000259" key="6">
    <source>
        <dbReference type="Pfam" id="PF03807"/>
    </source>
</evidence>
<evidence type="ECO:0000256" key="5">
    <source>
        <dbReference type="PIRSR" id="PIRSR000193-1"/>
    </source>
</evidence>
<keyword evidence="4" id="KW-0028">Amino-acid biosynthesis</keyword>
<evidence type="ECO:0000256" key="2">
    <source>
        <dbReference type="ARBA" id="ARBA00022857"/>
    </source>
</evidence>
<name>A0AA41ZEE2_9SPHN</name>
<keyword evidence="3 4" id="KW-0560">Oxidoreductase</keyword>
<comment type="catalytic activity">
    <reaction evidence="4">
        <text>L-proline + NADP(+) = (S)-1-pyrroline-5-carboxylate + NADPH + 2 H(+)</text>
        <dbReference type="Rhea" id="RHEA:14109"/>
        <dbReference type="ChEBI" id="CHEBI:15378"/>
        <dbReference type="ChEBI" id="CHEBI:17388"/>
        <dbReference type="ChEBI" id="CHEBI:57783"/>
        <dbReference type="ChEBI" id="CHEBI:58349"/>
        <dbReference type="ChEBI" id="CHEBI:60039"/>
        <dbReference type="EC" id="1.5.1.2"/>
    </reaction>
</comment>
<dbReference type="InterPro" id="IPR028939">
    <property type="entry name" value="P5C_Rdtase_cat_N"/>
</dbReference>
<keyword evidence="2 4" id="KW-0521">NADP</keyword>
<dbReference type="Gene3D" id="3.40.50.720">
    <property type="entry name" value="NAD(P)-binding Rossmann-like Domain"/>
    <property type="match status" value="1"/>
</dbReference>
<keyword evidence="4" id="KW-0963">Cytoplasm</keyword>
<keyword evidence="9" id="KW-1185">Reference proteome</keyword>
<dbReference type="InterPro" id="IPR008927">
    <property type="entry name" value="6-PGluconate_DH-like_C_sf"/>
</dbReference>
<accession>A0AA41ZEE2</accession>
<dbReference type="GO" id="GO:0055129">
    <property type="term" value="P:L-proline biosynthetic process"/>
    <property type="evidence" value="ECO:0007669"/>
    <property type="project" value="UniProtKB-UniRule"/>
</dbReference>
<feature type="domain" description="Pyrroline-5-carboxylate reductase dimerisation" evidence="7">
    <location>
        <begin position="156"/>
        <end position="257"/>
    </location>
</feature>
<feature type="binding site" evidence="5">
    <location>
        <begin position="6"/>
        <end position="11"/>
    </location>
    <ligand>
        <name>NADP(+)</name>
        <dbReference type="ChEBI" id="CHEBI:58349"/>
    </ligand>
</feature>
<comment type="catalytic activity">
    <reaction evidence="4">
        <text>L-proline + NAD(+) = (S)-1-pyrroline-5-carboxylate + NADH + 2 H(+)</text>
        <dbReference type="Rhea" id="RHEA:14105"/>
        <dbReference type="ChEBI" id="CHEBI:15378"/>
        <dbReference type="ChEBI" id="CHEBI:17388"/>
        <dbReference type="ChEBI" id="CHEBI:57540"/>
        <dbReference type="ChEBI" id="CHEBI:57945"/>
        <dbReference type="ChEBI" id="CHEBI:60039"/>
        <dbReference type="EC" id="1.5.1.2"/>
    </reaction>
</comment>
<evidence type="ECO:0000256" key="1">
    <source>
        <dbReference type="ARBA" id="ARBA00005525"/>
    </source>
</evidence>
<dbReference type="RefSeq" id="WP_265272015.1">
    <property type="nucleotide sequence ID" value="NZ_JANFAV010000036.1"/>
</dbReference>
<dbReference type="GO" id="GO:0005737">
    <property type="term" value="C:cytoplasm"/>
    <property type="evidence" value="ECO:0007669"/>
    <property type="project" value="UniProtKB-SubCell"/>
</dbReference>
<protein>
    <recommendedName>
        <fullName evidence="4">Pyrroline-5-carboxylate reductase</fullName>
        <shortName evidence="4">P5C reductase</shortName>
        <shortName evidence="4">P5CR</shortName>
        <ecNumber evidence="4">1.5.1.2</ecNumber>
    </recommendedName>
    <alternativeName>
        <fullName evidence="4">PCA reductase</fullName>
    </alternativeName>
</protein>
<feature type="domain" description="Pyrroline-5-carboxylate reductase catalytic N-terminal" evidence="6">
    <location>
        <begin position="4"/>
        <end position="91"/>
    </location>
</feature>
<evidence type="ECO:0000256" key="3">
    <source>
        <dbReference type="ARBA" id="ARBA00023002"/>
    </source>
</evidence>
<dbReference type="SUPFAM" id="SSF48179">
    <property type="entry name" value="6-phosphogluconate dehydrogenase C-terminal domain-like"/>
    <property type="match status" value="1"/>
</dbReference>
<organism evidence="8 9">
    <name type="scientific">Sphingomonas lycopersici</name>
    <dbReference type="NCBI Taxonomy" id="2951807"/>
    <lineage>
        <taxon>Bacteria</taxon>
        <taxon>Pseudomonadati</taxon>
        <taxon>Pseudomonadota</taxon>
        <taxon>Alphaproteobacteria</taxon>
        <taxon>Sphingomonadales</taxon>
        <taxon>Sphingomonadaceae</taxon>
        <taxon>Sphingomonas</taxon>
    </lineage>
</organism>
<dbReference type="Pfam" id="PF14748">
    <property type="entry name" value="P5CR_dimer"/>
    <property type="match status" value="1"/>
</dbReference>
<dbReference type="InterPro" id="IPR000304">
    <property type="entry name" value="Pyrroline-COOH_reductase"/>
</dbReference>
<dbReference type="InterPro" id="IPR053790">
    <property type="entry name" value="P5CR-like_CS"/>
</dbReference>
<dbReference type="Pfam" id="PF03807">
    <property type="entry name" value="F420_oxidored"/>
    <property type="match status" value="1"/>
</dbReference>
<dbReference type="InterPro" id="IPR036291">
    <property type="entry name" value="NAD(P)-bd_dom_sf"/>
</dbReference>
<evidence type="ECO:0000313" key="8">
    <source>
        <dbReference type="EMBL" id="MCW6537792.1"/>
    </source>
</evidence>
<dbReference type="SUPFAM" id="SSF51735">
    <property type="entry name" value="NAD(P)-binding Rossmann-fold domains"/>
    <property type="match status" value="1"/>
</dbReference>
<comment type="subcellular location">
    <subcellularLocation>
        <location evidence="4">Cytoplasm</location>
    </subcellularLocation>
</comment>
<evidence type="ECO:0000313" key="9">
    <source>
        <dbReference type="Proteomes" id="UP001165565"/>
    </source>
</evidence>
<gene>
    <name evidence="4" type="primary">proC</name>
    <name evidence="8" type="ORF">NEE01_23710</name>
</gene>
<comment type="pathway">
    <text evidence="4">Amino-acid biosynthesis; L-proline biosynthesis; L-proline from L-glutamate 5-semialdehyde: step 1/1.</text>
</comment>
<dbReference type="EC" id="1.5.1.2" evidence="4"/>
<dbReference type="Gene3D" id="1.10.3730.10">
    <property type="entry name" value="ProC C-terminal domain-like"/>
    <property type="match status" value="1"/>
</dbReference>